<evidence type="ECO:0000259" key="11">
    <source>
        <dbReference type="Pfam" id="PF20258"/>
    </source>
</evidence>
<evidence type="ECO:0000256" key="3">
    <source>
        <dbReference type="ARBA" id="ARBA00022679"/>
    </source>
</evidence>
<evidence type="ECO:0000256" key="4">
    <source>
        <dbReference type="ARBA" id="ARBA00022694"/>
    </source>
</evidence>
<dbReference type="GO" id="GO:0005737">
    <property type="term" value="C:cytoplasm"/>
    <property type="evidence" value="ECO:0007669"/>
    <property type="project" value="UniProtKB-SubCell"/>
</dbReference>
<dbReference type="CDD" id="cd01998">
    <property type="entry name" value="MnmA_TRMU-like"/>
    <property type="match status" value="1"/>
</dbReference>
<dbReference type="EC" id="2.8.1.13" evidence="10"/>
<dbReference type="GO" id="GO:0008168">
    <property type="term" value="F:methyltransferase activity"/>
    <property type="evidence" value="ECO:0007669"/>
    <property type="project" value="UniProtKB-KW"/>
</dbReference>
<evidence type="ECO:0000256" key="8">
    <source>
        <dbReference type="ARBA" id="ARBA00023157"/>
    </source>
</evidence>
<evidence type="ECO:0000256" key="5">
    <source>
        <dbReference type="ARBA" id="ARBA00022741"/>
    </source>
</evidence>
<dbReference type="Pfam" id="PF20259">
    <property type="entry name" value="tRNA_Me_trans_M"/>
    <property type="match status" value="1"/>
</dbReference>
<dbReference type="EMBL" id="CP032998">
    <property type="protein sequence ID" value="QCI26347.1"/>
    <property type="molecule type" value="Genomic_DNA"/>
</dbReference>
<proteinExistence type="inferred from homology"/>
<feature type="site" description="Interaction with tRNA" evidence="10">
    <location>
        <position position="129"/>
    </location>
</feature>
<comment type="subunit">
    <text evidence="10">Interacts with TusE.</text>
</comment>
<keyword evidence="6 10" id="KW-0067">ATP-binding</keyword>
<dbReference type="NCBIfam" id="NF001138">
    <property type="entry name" value="PRK00143.1"/>
    <property type="match status" value="1"/>
</dbReference>
<dbReference type="FunFam" id="3.40.50.620:FF:000115">
    <property type="entry name" value="tRNA-specific 2-thiouridylase MnmA"/>
    <property type="match status" value="1"/>
</dbReference>
<evidence type="ECO:0000256" key="6">
    <source>
        <dbReference type="ARBA" id="ARBA00022840"/>
    </source>
</evidence>
<feature type="region of interest" description="Interaction with tRNA" evidence="10">
    <location>
        <begin position="150"/>
        <end position="152"/>
    </location>
</feature>
<dbReference type="GO" id="GO:0000049">
    <property type="term" value="F:tRNA binding"/>
    <property type="evidence" value="ECO:0007669"/>
    <property type="project" value="UniProtKB-KW"/>
</dbReference>
<dbReference type="Gene3D" id="2.30.30.280">
    <property type="entry name" value="Adenine nucleotide alpha hydrolases-like domains"/>
    <property type="match status" value="1"/>
</dbReference>
<dbReference type="SUPFAM" id="SSF52402">
    <property type="entry name" value="Adenine nucleotide alpha hydrolases-like"/>
    <property type="match status" value="1"/>
</dbReference>
<comment type="subcellular location">
    <subcellularLocation>
        <location evidence="10">Cytoplasm</location>
    </subcellularLocation>
</comment>
<dbReference type="Pfam" id="PF20258">
    <property type="entry name" value="tRNA_Me_trans_C"/>
    <property type="match status" value="1"/>
</dbReference>
<dbReference type="RefSeq" id="WP_158351759.1">
    <property type="nucleotide sequence ID" value="NZ_CP032998.1"/>
</dbReference>
<keyword evidence="8 10" id="KW-1015">Disulfide bond</keyword>
<dbReference type="Gene3D" id="3.40.50.620">
    <property type="entry name" value="HUPs"/>
    <property type="match status" value="1"/>
</dbReference>
<dbReference type="HAMAP" id="MF_00144">
    <property type="entry name" value="tRNA_thiouridyl_MnmA"/>
    <property type="match status" value="1"/>
</dbReference>
<keyword evidence="4 10" id="KW-0819">tRNA processing</keyword>
<sequence>MKNLNNKKVIVAMSGGVDSSVSAVLLLKYGYNVEGVFMKNWEEDDKNGYCTSFRDLYDVRKVCKTIGIYLHEINFSEEYWNLVFSDFLNEHKKGNTPNPDILCNKEIKFNLFFNFAIKILHADYIATGHYAQIRFFNRIPMLVKSNDYNKDQTYFLYTLTNKKLNKILFPVGKLKKNQVRNISKKLNLSVSDKPDSTGICFIGPLKISKFLSRFIKYNPGNIVTEHGYILGRHTGLMNYTIGQRKGINIGGQYGKKTIPWYVIDKDLQKNALIVVQGLKHYKLMSVGLLAYKINWINNINIPIFFFCTTKIRYCQHNISCNVQCVNLNTVQVFFNAPVSSVTPGQSIVFYMSDICIGGGIIKQSFPLIKN</sequence>
<comment type="function">
    <text evidence="10">Catalyzes the 2-thiolation of uridine at the wobble position (U34) of tRNA(Lys), tRNA(Glu) and tRNA(Gln), leading to the formation of s(2)U34, the first step of tRNA-mnm(5)s(2)U34 synthesis. Sulfur is provided by IscS, via a sulfur-relay system. Binds ATP and its substrate tRNAs.</text>
</comment>
<protein>
    <recommendedName>
        <fullName evidence="10">tRNA-specific 2-thiouridylase MnmA</fullName>
        <ecNumber evidence="10">2.8.1.13</ecNumber>
    </recommendedName>
</protein>
<dbReference type="FunFam" id="2.40.30.10:FF:000023">
    <property type="entry name" value="tRNA-specific 2-thiouridylase MnmA"/>
    <property type="match status" value="1"/>
</dbReference>
<feature type="active site" description="Cysteine persulfide intermediate" evidence="10">
    <location>
        <position position="200"/>
    </location>
</feature>
<organism evidence="13 14">
    <name type="scientific">Buchnera aphidicola</name>
    <name type="common">Stegophylla sp.</name>
    <dbReference type="NCBI Taxonomy" id="2315800"/>
    <lineage>
        <taxon>Bacteria</taxon>
        <taxon>Pseudomonadati</taxon>
        <taxon>Pseudomonadota</taxon>
        <taxon>Gammaproteobacteria</taxon>
        <taxon>Enterobacterales</taxon>
        <taxon>Erwiniaceae</taxon>
        <taxon>Buchnera</taxon>
    </lineage>
</organism>
<evidence type="ECO:0000259" key="12">
    <source>
        <dbReference type="Pfam" id="PF20259"/>
    </source>
</evidence>
<dbReference type="FunFam" id="2.30.30.280:FF:000001">
    <property type="entry name" value="tRNA-specific 2-thiouridylase MnmA"/>
    <property type="match status" value="1"/>
</dbReference>
<feature type="active site" description="Nucleophile" evidence="10">
    <location>
        <position position="103"/>
    </location>
</feature>
<evidence type="ECO:0000256" key="9">
    <source>
        <dbReference type="ARBA" id="ARBA00051542"/>
    </source>
</evidence>
<feature type="binding site" evidence="10">
    <location>
        <begin position="12"/>
        <end position="19"/>
    </location>
    <ligand>
        <name>ATP</name>
        <dbReference type="ChEBI" id="CHEBI:30616"/>
    </ligand>
</feature>
<accession>A0A4D6Y9H2</accession>
<evidence type="ECO:0000256" key="7">
    <source>
        <dbReference type="ARBA" id="ARBA00022884"/>
    </source>
</evidence>
<dbReference type="Pfam" id="PF03054">
    <property type="entry name" value="tRNA_Me_trans"/>
    <property type="match status" value="1"/>
</dbReference>
<dbReference type="InterPro" id="IPR046884">
    <property type="entry name" value="MnmA-like_central"/>
</dbReference>
<evidence type="ECO:0000256" key="10">
    <source>
        <dbReference type="HAMAP-Rule" id="MF_00144"/>
    </source>
</evidence>
<keyword evidence="3 10" id="KW-0808">Transferase</keyword>
<dbReference type="InterPro" id="IPR023382">
    <property type="entry name" value="MnmA-like_central_sf"/>
</dbReference>
<dbReference type="PANTHER" id="PTHR11933">
    <property type="entry name" value="TRNA 5-METHYLAMINOMETHYL-2-THIOURIDYLATE -METHYLTRANSFERASE"/>
    <property type="match status" value="1"/>
</dbReference>
<keyword evidence="2 10" id="KW-0820">tRNA-binding</keyword>
<dbReference type="GO" id="GO:0032259">
    <property type="term" value="P:methylation"/>
    <property type="evidence" value="ECO:0007669"/>
    <property type="project" value="UniProtKB-KW"/>
</dbReference>
<dbReference type="InterPro" id="IPR046885">
    <property type="entry name" value="MnmA-like_C"/>
</dbReference>
<reference evidence="13 14" key="1">
    <citation type="submission" date="2018-10" db="EMBL/GenBank/DDBJ databases">
        <title>Comparative functional genomics of the obligate endosymbiont Buchnera aphidicola.</title>
        <authorList>
            <person name="Chong R.A."/>
        </authorList>
    </citation>
    <scope>NUCLEOTIDE SEQUENCE [LARGE SCALE GENOMIC DNA]</scope>
    <source>
        <strain evidence="13 14">Ssp</strain>
    </source>
</reference>
<dbReference type="OrthoDB" id="9800696at2"/>
<dbReference type="InterPro" id="IPR014729">
    <property type="entry name" value="Rossmann-like_a/b/a_fold"/>
</dbReference>
<evidence type="ECO:0000256" key="1">
    <source>
        <dbReference type="ARBA" id="ARBA00022490"/>
    </source>
</evidence>
<dbReference type="NCBIfam" id="TIGR00420">
    <property type="entry name" value="trmU"/>
    <property type="match status" value="1"/>
</dbReference>
<dbReference type="InterPro" id="IPR004506">
    <property type="entry name" value="MnmA-like"/>
</dbReference>
<feature type="domain" description="tRNA-specific 2-thiouridylase MnmA-like central" evidence="12">
    <location>
        <begin position="209"/>
        <end position="276"/>
    </location>
</feature>
<dbReference type="GO" id="GO:0002143">
    <property type="term" value="P:tRNA wobble position uridine thiolation"/>
    <property type="evidence" value="ECO:0007669"/>
    <property type="project" value="TreeGrafter"/>
</dbReference>
<evidence type="ECO:0000313" key="14">
    <source>
        <dbReference type="Proteomes" id="UP000298636"/>
    </source>
</evidence>
<feature type="binding site" evidence="10">
    <location>
        <position position="128"/>
    </location>
    <ligand>
        <name>ATP</name>
        <dbReference type="ChEBI" id="CHEBI:30616"/>
    </ligand>
</feature>
<keyword evidence="5 10" id="KW-0547">Nucleotide-binding</keyword>
<evidence type="ECO:0000256" key="2">
    <source>
        <dbReference type="ARBA" id="ARBA00022555"/>
    </source>
</evidence>
<feature type="region of interest" description="Interaction with tRNA" evidence="10">
    <location>
        <begin position="312"/>
        <end position="313"/>
    </location>
</feature>
<feature type="site" description="Interaction with tRNA" evidence="10">
    <location>
        <position position="345"/>
    </location>
</feature>
<keyword evidence="7 10" id="KW-0694">RNA-binding</keyword>
<dbReference type="AlphaFoldDB" id="A0A4D6Y9H2"/>
<feature type="region of interest" description="Interaction with target base in tRNA" evidence="10">
    <location>
        <begin position="98"/>
        <end position="100"/>
    </location>
</feature>
<keyword evidence="1 10" id="KW-0963">Cytoplasm</keyword>
<evidence type="ECO:0000313" key="13">
    <source>
        <dbReference type="EMBL" id="QCI26347.1"/>
    </source>
</evidence>
<feature type="binding site" evidence="10">
    <location>
        <position position="38"/>
    </location>
    <ligand>
        <name>ATP</name>
        <dbReference type="ChEBI" id="CHEBI:30616"/>
    </ligand>
</feature>
<dbReference type="PANTHER" id="PTHR11933:SF5">
    <property type="entry name" value="MITOCHONDRIAL TRNA-SPECIFIC 2-THIOURIDYLASE 1"/>
    <property type="match status" value="1"/>
</dbReference>
<dbReference type="Proteomes" id="UP000298636">
    <property type="component" value="Chromosome"/>
</dbReference>
<dbReference type="Gene3D" id="2.40.30.10">
    <property type="entry name" value="Translation factors"/>
    <property type="match status" value="1"/>
</dbReference>
<dbReference type="GO" id="GO:0005524">
    <property type="term" value="F:ATP binding"/>
    <property type="evidence" value="ECO:0007669"/>
    <property type="project" value="UniProtKB-KW"/>
</dbReference>
<dbReference type="GO" id="GO:0103016">
    <property type="term" value="F:tRNA-uridine 2-sulfurtransferase activity"/>
    <property type="evidence" value="ECO:0007669"/>
    <property type="project" value="UniProtKB-EC"/>
</dbReference>
<name>A0A4D6Y9H2_9GAMM</name>
<feature type="disulfide bond" description="Alternate" evidence="10">
    <location>
        <begin position="103"/>
        <end position="200"/>
    </location>
</feature>
<keyword evidence="13" id="KW-0489">Methyltransferase</keyword>
<keyword evidence="14" id="KW-1185">Reference proteome</keyword>
<gene>
    <name evidence="10 13" type="primary">mnmA</name>
    <name evidence="13" type="ORF">D9V79_00840</name>
</gene>
<comment type="similarity">
    <text evidence="10">Belongs to the MnmA/TRMU family.</text>
</comment>
<feature type="domain" description="tRNA-specific 2-thiouridylase MnmA-like C-terminal" evidence="11">
    <location>
        <begin position="287"/>
        <end position="361"/>
    </location>
</feature>
<comment type="catalytic activity">
    <reaction evidence="9 10">
        <text>S-sulfanyl-L-cysteinyl-[protein] + uridine(34) in tRNA + AH2 + ATP = 2-thiouridine(34) in tRNA + L-cysteinyl-[protein] + A + AMP + diphosphate + H(+)</text>
        <dbReference type="Rhea" id="RHEA:47032"/>
        <dbReference type="Rhea" id="RHEA-COMP:10131"/>
        <dbReference type="Rhea" id="RHEA-COMP:11726"/>
        <dbReference type="Rhea" id="RHEA-COMP:11727"/>
        <dbReference type="Rhea" id="RHEA-COMP:11728"/>
        <dbReference type="ChEBI" id="CHEBI:13193"/>
        <dbReference type="ChEBI" id="CHEBI:15378"/>
        <dbReference type="ChEBI" id="CHEBI:17499"/>
        <dbReference type="ChEBI" id="CHEBI:29950"/>
        <dbReference type="ChEBI" id="CHEBI:30616"/>
        <dbReference type="ChEBI" id="CHEBI:33019"/>
        <dbReference type="ChEBI" id="CHEBI:61963"/>
        <dbReference type="ChEBI" id="CHEBI:65315"/>
        <dbReference type="ChEBI" id="CHEBI:87170"/>
        <dbReference type="ChEBI" id="CHEBI:456215"/>
        <dbReference type="EC" id="2.8.1.13"/>
    </reaction>
</comment>